<comment type="caution">
    <text evidence="1">The sequence shown here is derived from an EMBL/GenBank/DDBJ whole genome shotgun (WGS) entry which is preliminary data.</text>
</comment>
<dbReference type="AlphaFoldDB" id="A0A9R1USC9"/>
<dbReference type="PANTHER" id="PTHR31973">
    <property type="entry name" value="POLYPROTEIN, PUTATIVE-RELATED"/>
    <property type="match status" value="1"/>
</dbReference>
<dbReference type="EMBL" id="NBSK02000008">
    <property type="protein sequence ID" value="KAJ0193117.1"/>
    <property type="molecule type" value="Genomic_DNA"/>
</dbReference>
<evidence type="ECO:0008006" key="3">
    <source>
        <dbReference type="Google" id="ProtNLM"/>
    </source>
</evidence>
<protein>
    <recommendedName>
        <fullName evidence="3">Transposase MuDR plant domain-containing protein</fullName>
    </recommendedName>
</protein>
<keyword evidence="2" id="KW-1185">Reference proteome</keyword>
<evidence type="ECO:0000313" key="2">
    <source>
        <dbReference type="Proteomes" id="UP000235145"/>
    </source>
</evidence>
<evidence type="ECO:0000313" key="1">
    <source>
        <dbReference type="EMBL" id="KAJ0193117.1"/>
    </source>
</evidence>
<name>A0A9R1USC9_LACSA</name>
<organism evidence="1 2">
    <name type="scientific">Lactuca sativa</name>
    <name type="common">Garden lettuce</name>
    <dbReference type="NCBI Taxonomy" id="4236"/>
    <lineage>
        <taxon>Eukaryota</taxon>
        <taxon>Viridiplantae</taxon>
        <taxon>Streptophyta</taxon>
        <taxon>Embryophyta</taxon>
        <taxon>Tracheophyta</taxon>
        <taxon>Spermatophyta</taxon>
        <taxon>Magnoliopsida</taxon>
        <taxon>eudicotyledons</taxon>
        <taxon>Gunneridae</taxon>
        <taxon>Pentapetalae</taxon>
        <taxon>asterids</taxon>
        <taxon>campanulids</taxon>
        <taxon>Asterales</taxon>
        <taxon>Asteraceae</taxon>
        <taxon>Cichorioideae</taxon>
        <taxon>Cichorieae</taxon>
        <taxon>Lactucinae</taxon>
        <taxon>Lactuca</taxon>
    </lineage>
</organism>
<gene>
    <name evidence="1" type="ORF">LSAT_V11C800413550</name>
</gene>
<sequence>MVKHPLETNEAYSGRVLQVPFLTQSDMHRLIARCGKIYNKDPWPFRVYVAWKYNECTFHIKSICDIHLCAKNYNFGTLLAKHYLKDNIMKPKMTLIEMKEDVLRMFLVNVSKEQCHGARTKAREMIEGKLEEHYAKLWDYAAEILRSNPWSTCKVGVDSNVSGMNYFKRFNL</sequence>
<accession>A0A9R1USC9</accession>
<reference evidence="1 2" key="1">
    <citation type="journal article" date="2017" name="Nat. Commun.">
        <title>Genome assembly with in vitro proximity ligation data and whole-genome triplication in lettuce.</title>
        <authorList>
            <person name="Reyes-Chin-Wo S."/>
            <person name="Wang Z."/>
            <person name="Yang X."/>
            <person name="Kozik A."/>
            <person name="Arikit S."/>
            <person name="Song C."/>
            <person name="Xia L."/>
            <person name="Froenicke L."/>
            <person name="Lavelle D.O."/>
            <person name="Truco M.J."/>
            <person name="Xia R."/>
            <person name="Zhu S."/>
            <person name="Xu C."/>
            <person name="Xu H."/>
            <person name="Xu X."/>
            <person name="Cox K."/>
            <person name="Korf I."/>
            <person name="Meyers B.C."/>
            <person name="Michelmore R.W."/>
        </authorList>
    </citation>
    <scope>NUCLEOTIDE SEQUENCE [LARGE SCALE GENOMIC DNA]</scope>
    <source>
        <strain evidence="2">cv. Salinas</strain>
        <tissue evidence="1">Seedlings</tissue>
    </source>
</reference>
<dbReference type="PANTHER" id="PTHR31973:SF197">
    <property type="entry name" value="SWIM-TYPE DOMAIN-CONTAINING PROTEIN"/>
    <property type="match status" value="1"/>
</dbReference>
<proteinExistence type="predicted"/>
<dbReference type="Proteomes" id="UP000235145">
    <property type="component" value="Unassembled WGS sequence"/>
</dbReference>